<sequence>MMKKKLLVLTSLFASTAMLGACGNLGKAISGGGASQVVTSKKKGYQTTGQTDTDYYQGIIKDGRYLTNKARGVGVYQNSDNMLNLKSFEAGMMNLSKEQFPTKSYVFREGQVLSKDTVENWLDRKSKDNPDGLNPEDNGKKEADKRNPIYVQQIEEQDYMQEKDGKLSLAGVTIGIGMNQKDYYQKEEYGATYTTDISTEKMKEEGQKAATTILARLRQKSEIGNDTPILICMFKQAPNDSLVGGSFYAYALSKSGTSISSWTDTDIKSVVLPATDSSSVPNENDATSFSAFMNKTQSFFPNLAGVTAQAQYKGKELQGMHVNITTQFYSMTEITSFAQFVSQMARTYLPSGVPIDITIKGSDGTVQAFLSRDSGQTSYYTHVFNSY</sequence>
<feature type="compositionally biased region" description="Basic and acidic residues" evidence="1">
    <location>
        <begin position="137"/>
        <end position="147"/>
    </location>
</feature>
<comment type="caution">
    <text evidence="3">The sequence shown here is derived from an EMBL/GenBank/DDBJ whole genome shotgun (WGS) entry which is preliminary data.</text>
</comment>
<dbReference type="CDD" id="cd13441">
    <property type="entry name" value="CamS_repeat_1"/>
    <property type="match status" value="1"/>
</dbReference>
<dbReference type="InterPro" id="IPR011426">
    <property type="entry name" value="CamS"/>
</dbReference>
<dbReference type="PIRSF" id="PIRSF012509">
    <property type="entry name" value="CamS"/>
    <property type="match status" value="1"/>
</dbReference>
<dbReference type="CDD" id="cd13440">
    <property type="entry name" value="CamS_repeat_2"/>
    <property type="match status" value="1"/>
</dbReference>
<dbReference type="AlphaFoldDB" id="A0A837IQC9"/>
<keyword evidence="2" id="KW-0732">Signal</keyword>
<feature type="chain" id="PRO_5039239087" description="CamS family sex pheromone protein" evidence="2">
    <location>
        <begin position="21"/>
        <end position="387"/>
    </location>
</feature>
<accession>A0A837IQC9</accession>
<evidence type="ECO:0008006" key="5">
    <source>
        <dbReference type="Google" id="ProtNLM"/>
    </source>
</evidence>
<gene>
    <name evidence="3" type="ORF">LRB_1758</name>
</gene>
<dbReference type="PROSITE" id="PS51257">
    <property type="entry name" value="PROKAR_LIPOPROTEIN"/>
    <property type="match status" value="1"/>
</dbReference>
<dbReference type="Gene3D" id="3.10.570.10">
    <property type="entry name" value="sex pheromone staph- cam373 precursor domain"/>
    <property type="match status" value="1"/>
</dbReference>
<feature type="signal peptide" evidence="2">
    <location>
        <begin position="1"/>
        <end position="20"/>
    </location>
</feature>
<feature type="region of interest" description="Disordered" evidence="1">
    <location>
        <begin position="118"/>
        <end position="147"/>
    </location>
</feature>
<evidence type="ECO:0000313" key="4">
    <source>
        <dbReference type="Proteomes" id="UP000035618"/>
    </source>
</evidence>
<dbReference type="EMBL" id="JHAJ01000117">
    <property type="protein sequence ID" value="KLA44657.1"/>
    <property type="molecule type" value="Genomic_DNA"/>
</dbReference>
<protein>
    <recommendedName>
        <fullName evidence="5">CamS family sex pheromone protein</fullName>
    </recommendedName>
</protein>
<dbReference type="Pfam" id="PF07537">
    <property type="entry name" value="CamS"/>
    <property type="match status" value="1"/>
</dbReference>
<evidence type="ECO:0000313" key="3">
    <source>
        <dbReference type="EMBL" id="KLA44657.1"/>
    </source>
</evidence>
<feature type="compositionally biased region" description="Basic and acidic residues" evidence="1">
    <location>
        <begin position="118"/>
        <end position="130"/>
    </location>
</feature>
<evidence type="ECO:0000256" key="2">
    <source>
        <dbReference type="SAM" id="SignalP"/>
    </source>
</evidence>
<name>A0A837IQC9_9LACO</name>
<proteinExistence type="predicted"/>
<evidence type="ECO:0000256" key="1">
    <source>
        <dbReference type="SAM" id="MobiDB-lite"/>
    </source>
</evidence>
<reference evidence="3 4" key="1">
    <citation type="journal article" date="2015" name="BMC Microbiol.">
        <title>Lactobacillus ruminis strains cluster according to their mammalian gut source.</title>
        <authorList>
            <person name="O' Donnell M.M."/>
            <person name="Harris H.M."/>
            <person name="Lynch D.B."/>
            <person name="Ross R.P."/>
            <person name="O'Toole P.W."/>
        </authorList>
    </citation>
    <scope>NUCLEOTIDE SEQUENCE [LARGE SCALE GENOMIC DNA]</scope>
    <source>
        <strain evidence="3 4">ATCC 27780</strain>
    </source>
</reference>
<dbReference type="Proteomes" id="UP000035618">
    <property type="component" value="Unassembled WGS sequence"/>
</dbReference>
<organism evidence="3 4">
    <name type="scientific">Ligilactobacillus ruminis</name>
    <dbReference type="NCBI Taxonomy" id="1623"/>
    <lineage>
        <taxon>Bacteria</taxon>
        <taxon>Bacillati</taxon>
        <taxon>Bacillota</taxon>
        <taxon>Bacilli</taxon>
        <taxon>Lactobacillales</taxon>
        <taxon>Lactobacillaceae</taxon>
        <taxon>Ligilactobacillus</taxon>
    </lineage>
</organism>